<evidence type="ECO:0000313" key="5">
    <source>
        <dbReference type="Proteomes" id="UP000036403"/>
    </source>
</evidence>
<organism evidence="4 5">
    <name type="scientific">Lasius niger</name>
    <name type="common">Black garden ant</name>
    <dbReference type="NCBI Taxonomy" id="67767"/>
    <lineage>
        <taxon>Eukaryota</taxon>
        <taxon>Metazoa</taxon>
        <taxon>Ecdysozoa</taxon>
        <taxon>Arthropoda</taxon>
        <taxon>Hexapoda</taxon>
        <taxon>Insecta</taxon>
        <taxon>Pterygota</taxon>
        <taxon>Neoptera</taxon>
        <taxon>Endopterygota</taxon>
        <taxon>Hymenoptera</taxon>
        <taxon>Apocrita</taxon>
        <taxon>Aculeata</taxon>
        <taxon>Formicoidea</taxon>
        <taxon>Formicidae</taxon>
        <taxon>Formicinae</taxon>
        <taxon>Lasius</taxon>
        <taxon>Lasius</taxon>
    </lineage>
</organism>
<dbReference type="AlphaFoldDB" id="A0A0J7K235"/>
<feature type="region of interest" description="Disordered" evidence="2">
    <location>
        <begin position="64"/>
        <end position="98"/>
    </location>
</feature>
<accession>A0A0J7K235</accession>
<feature type="compositionally biased region" description="Basic and acidic residues" evidence="2">
    <location>
        <begin position="64"/>
        <end position="76"/>
    </location>
</feature>
<dbReference type="SUPFAM" id="SSF57756">
    <property type="entry name" value="Retrovirus zinc finger-like domains"/>
    <property type="match status" value="1"/>
</dbReference>
<keyword evidence="1" id="KW-0479">Metal-binding</keyword>
<dbReference type="GO" id="GO:0003676">
    <property type="term" value="F:nucleic acid binding"/>
    <property type="evidence" value="ECO:0007669"/>
    <property type="project" value="InterPro"/>
</dbReference>
<keyword evidence="1" id="KW-0862">Zinc</keyword>
<protein>
    <submittedName>
        <fullName evidence="4">Gag polyprotein</fullName>
    </submittedName>
</protein>
<evidence type="ECO:0000256" key="2">
    <source>
        <dbReference type="SAM" id="MobiDB-lite"/>
    </source>
</evidence>
<dbReference type="EMBL" id="LBMM01016985">
    <property type="protein sequence ID" value="KMQ84246.1"/>
    <property type="molecule type" value="Genomic_DNA"/>
</dbReference>
<dbReference type="GO" id="GO:0008270">
    <property type="term" value="F:zinc ion binding"/>
    <property type="evidence" value="ECO:0007669"/>
    <property type="project" value="UniProtKB-KW"/>
</dbReference>
<evidence type="ECO:0000313" key="4">
    <source>
        <dbReference type="EMBL" id="KMQ84246.1"/>
    </source>
</evidence>
<keyword evidence="1" id="KW-0863">Zinc-finger</keyword>
<dbReference type="Gene3D" id="4.10.60.10">
    <property type="entry name" value="Zinc finger, CCHC-type"/>
    <property type="match status" value="1"/>
</dbReference>
<dbReference type="InterPro" id="IPR001878">
    <property type="entry name" value="Znf_CCHC"/>
</dbReference>
<sequence>MTSRSVLRKIATQLEAAAEQDPQFWAGLREEIGRTQMEQSARQHRVAQTAGPLLDVAVQIAPATEERATQTDRAAGDTDSSGAEGSEHHVKRRPPTHPWPPGGCWNCANITHIYSECPRPRDITFCYRCGRVGTTVRDCPRCQKDWRAQGPYRPGRGSGTSPAHWTVNPAETRFATPPIRTPFGYRFKH</sequence>
<gene>
    <name evidence="4" type="ORF">RF55_18117</name>
</gene>
<dbReference type="OrthoDB" id="7700936at2759"/>
<dbReference type="SMART" id="SM00343">
    <property type="entry name" value="ZnF_C2HC"/>
    <property type="match status" value="2"/>
</dbReference>
<evidence type="ECO:0000256" key="1">
    <source>
        <dbReference type="PROSITE-ProRule" id="PRU00047"/>
    </source>
</evidence>
<dbReference type="PaxDb" id="67767-A0A0J7K235"/>
<reference evidence="4 5" key="1">
    <citation type="submission" date="2015-04" db="EMBL/GenBank/DDBJ databases">
        <title>Lasius niger genome sequencing.</title>
        <authorList>
            <person name="Konorov E.A."/>
            <person name="Nikitin M.A."/>
            <person name="Kirill M.V."/>
            <person name="Chang P."/>
        </authorList>
    </citation>
    <scope>NUCLEOTIDE SEQUENCE [LARGE SCALE GENOMIC DNA]</scope>
    <source>
        <tissue evidence="4">Whole</tissue>
    </source>
</reference>
<proteinExistence type="predicted"/>
<evidence type="ECO:0000259" key="3">
    <source>
        <dbReference type="PROSITE" id="PS50158"/>
    </source>
</evidence>
<name>A0A0J7K235_LASNI</name>
<comment type="caution">
    <text evidence="4">The sequence shown here is derived from an EMBL/GenBank/DDBJ whole genome shotgun (WGS) entry which is preliminary data.</text>
</comment>
<dbReference type="PROSITE" id="PS50158">
    <property type="entry name" value="ZF_CCHC"/>
    <property type="match status" value="1"/>
</dbReference>
<keyword evidence="5" id="KW-1185">Reference proteome</keyword>
<feature type="domain" description="CCHC-type" evidence="3">
    <location>
        <begin position="126"/>
        <end position="141"/>
    </location>
</feature>
<dbReference type="InterPro" id="IPR036875">
    <property type="entry name" value="Znf_CCHC_sf"/>
</dbReference>
<feature type="region of interest" description="Disordered" evidence="2">
    <location>
        <begin position="149"/>
        <end position="173"/>
    </location>
</feature>
<dbReference type="Proteomes" id="UP000036403">
    <property type="component" value="Unassembled WGS sequence"/>
</dbReference>